<proteinExistence type="predicted"/>
<name>A0A2A2LV19_9BILA</name>
<evidence type="ECO:0008006" key="3">
    <source>
        <dbReference type="Google" id="ProtNLM"/>
    </source>
</evidence>
<dbReference type="InterPro" id="IPR008962">
    <property type="entry name" value="PapD-like_sf"/>
</dbReference>
<accession>A0A2A2LV19</accession>
<evidence type="ECO:0000313" key="1">
    <source>
        <dbReference type="EMBL" id="PAV90023.1"/>
    </source>
</evidence>
<dbReference type="OrthoDB" id="5823520at2759"/>
<reference evidence="1 2" key="1">
    <citation type="journal article" date="2017" name="Curr. Biol.">
        <title>Genome architecture and evolution of a unichromosomal asexual nematode.</title>
        <authorList>
            <person name="Fradin H."/>
            <person name="Zegar C."/>
            <person name="Gutwein M."/>
            <person name="Lucas J."/>
            <person name="Kovtun M."/>
            <person name="Corcoran D."/>
            <person name="Baugh L.R."/>
            <person name="Kiontke K."/>
            <person name="Gunsalus K."/>
            <person name="Fitch D.H."/>
            <person name="Piano F."/>
        </authorList>
    </citation>
    <scope>NUCLEOTIDE SEQUENCE [LARGE SCALE GENOMIC DNA]</scope>
    <source>
        <strain evidence="1">PF1309</strain>
    </source>
</reference>
<protein>
    <recommendedName>
        <fullName evidence="3">Major sperm protein</fullName>
    </recommendedName>
</protein>
<dbReference type="SUPFAM" id="SSF49354">
    <property type="entry name" value="PapD-like"/>
    <property type="match status" value="1"/>
</dbReference>
<organism evidence="1 2">
    <name type="scientific">Diploscapter pachys</name>
    <dbReference type="NCBI Taxonomy" id="2018661"/>
    <lineage>
        <taxon>Eukaryota</taxon>
        <taxon>Metazoa</taxon>
        <taxon>Ecdysozoa</taxon>
        <taxon>Nematoda</taxon>
        <taxon>Chromadorea</taxon>
        <taxon>Rhabditida</taxon>
        <taxon>Rhabditina</taxon>
        <taxon>Rhabditomorpha</taxon>
        <taxon>Rhabditoidea</taxon>
        <taxon>Rhabditidae</taxon>
        <taxon>Diploscapter</taxon>
    </lineage>
</organism>
<dbReference type="Proteomes" id="UP000218231">
    <property type="component" value="Unassembled WGS sequence"/>
</dbReference>
<sequence length="111" mass="12536">MPQTSSGLGLDSEFPPFLPNFNGLKIVPDKLKVEAKKWNATITLTNTTDCGVLYKVIVRSIADPKPKDQLNVVFVLVGKQWLAIDNAYKCWRRVKGYTMPTRNKLIEVQVD</sequence>
<dbReference type="EMBL" id="LIAE01006407">
    <property type="protein sequence ID" value="PAV90023.1"/>
    <property type="molecule type" value="Genomic_DNA"/>
</dbReference>
<keyword evidence="2" id="KW-1185">Reference proteome</keyword>
<comment type="caution">
    <text evidence="1">The sequence shown here is derived from an EMBL/GenBank/DDBJ whole genome shotgun (WGS) entry which is preliminary data.</text>
</comment>
<dbReference type="AlphaFoldDB" id="A0A2A2LV19"/>
<gene>
    <name evidence="1" type="ORF">WR25_07646</name>
</gene>
<evidence type="ECO:0000313" key="2">
    <source>
        <dbReference type="Proteomes" id="UP000218231"/>
    </source>
</evidence>